<proteinExistence type="predicted"/>
<evidence type="ECO:0000313" key="1">
    <source>
        <dbReference type="EMBL" id="CAD5233079.1"/>
    </source>
</evidence>
<reference evidence="1" key="2">
    <citation type="submission" date="2020-09" db="EMBL/GenBank/DDBJ databases">
        <authorList>
            <person name="Kikuchi T."/>
        </authorList>
    </citation>
    <scope>NUCLEOTIDE SEQUENCE</scope>
    <source>
        <strain evidence="1">Ka4C1</strain>
    </source>
</reference>
<organism evidence="2 4">
    <name type="scientific">Bursaphelenchus xylophilus</name>
    <name type="common">Pinewood nematode worm</name>
    <name type="synonym">Aphelenchoides xylophilus</name>
    <dbReference type="NCBI Taxonomy" id="6326"/>
    <lineage>
        <taxon>Eukaryota</taxon>
        <taxon>Metazoa</taxon>
        <taxon>Ecdysozoa</taxon>
        <taxon>Nematoda</taxon>
        <taxon>Chromadorea</taxon>
        <taxon>Rhabditida</taxon>
        <taxon>Tylenchina</taxon>
        <taxon>Tylenchomorpha</taxon>
        <taxon>Aphelenchoidea</taxon>
        <taxon>Aphelenchoididae</taxon>
        <taxon>Bursaphelenchus</taxon>
    </lineage>
</organism>
<dbReference type="EMBL" id="CAJFCV020000005">
    <property type="protein sequence ID" value="CAG9126565.1"/>
    <property type="molecule type" value="Genomic_DNA"/>
</dbReference>
<dbReference type="Proteomes" id="UP000095284">
    <property type="component" value="Unplaced"/>
</dbReference>
<dbReference type="OrthoDB" id="8193815at2759"/>
<sequence length="117" mass="14380">MSIKCISPLGSRKDMTKKRCPCKLAYKGRTPSVRHEDIRARTGLKDVCKEAKKRKWKYMEKMQLRREEGRWDQRLMDWTPPYKRPLGRLRLRWTDDFRKHHGLRWRDLILTKQWNPD</sequence>
<protein>
    <submittedName>
        <fullName evidence="1">(pine wood nematode) hypothetical protein</fullName>
    </submittedName>
</protein>
<evidence type="ECO:0000313" key="4">
    <source>
        <dbReference type="WBParaSite" id="BXY_0548500.1"/>
    </source>
</evidence>
<gene>
    <name evidence="1" type="ORF">BXYJ_LOCUS13170</name>
</gene>
<reference evidence="4" key="1">
    <citation type="submission" date="2016-11" db="UniProtKB">
        <authorList>
            <consortium name="WormBaseParasite"/>
        </authorList>
    </citation>
    <scope>IDENTIFICATION</scope>
</reference>
<evidence type="ECO:0000313" key="3">
    <source>
        <dbReference type="Proteomes" id="UP000659654"/>
    </source>
</evidence>
<evidence type="ECO:0000313" key="2">
    <source>
        <dbReference type="Proteomes" id="UP000095284"/>
    </source>
</evidence>
<name>A0A1I7RXL8_BURXY</name>
<dbReference type="WBParaSite" id="BXY_0548500.1">
    <property type="protein sequence ID" value="BXY_0548500.1"/>
    <property type="gene ID" value="BXY_0548500"/>
</dbReference>
<accession>A0A1I7RXL8</accession>
<keyword evidence="3" id="KW-1185">Reference proteome</keyword>
<dbReference type="Proteomes" id="UP000582659">
    <property type="component" value="Unassembled WGS sequence"/>
</dbReference>
<dbReference type="EMBL" id="CAJFDI010000005">
    <property type="protein sequence ID" value="CAD5233079.1"/>
    <property type="molecule type" value="Genomic_DNA"/>
</dbReference>
<dbReference type="Proteomes" id="UP000659654">
    <property type="component" value="Unassembled WGS sequence"/>
</dbReference>
<dbReference type="AlphaFoldDB" id="A0A1I7RXL8"/>